<dbReference type="PANTHER" id="PTHR11101:SF80">
    <property type="entry name" value="PHOSPHATE TRANSPORTER"/>
    <property type="match status" value="1"/>
</dbReference>
<evidence type="ECO:0000256" key="4">
    <source>
        <dbReference type="ARBA" id="ARBA00022989"/>
    </source>
</evidence>
<comment type="similarity">
    <text evidence="6">Belongs to the inorganic phosphate transporter (PiT) (TC 2.A.20) family.</text>
</comment>
<evidence type="ECO:0000256" key="5">
    <source>
        <dbReference type="ARBA" id="ARBA00023136"/>
    </source>
</evidence>
<keyword evidence="3 6" id="KW-0812">Transmembrane</keyword>
<dbReference type="PANTHER" id="PTHR11101">
    <property type="entry name" value="PHOSPHATE TRANSPORTER"/>
    <property type="match status" value="1"/>
</dbReference>
<evidence type="ECO:0000313" key="8">
    <source>
        <dbReference type="Proteomes" id="UP000782312"/>
    </source>
</evidence>
<dbReference type="InterPro" id="IPR001204">
    <property type="entry name" value="Phos_transporter"/>
</dbReference>
<name>A0A932MMY9_UNCTE</name>
<dbReference type="Proteomes" id="UP000782312">
    <property type="component" value="Unassembled WGS sequence"/>
</dbReference>
<feature type="transmembrane region" description="Helical" evidence="6">
    <location>
        <begin position="138"/>
        <end position="160"/>
    </location>
</feature>
<keyword evidence="2 6" id="KW-0813">Transport</keyword>
<dbReference type="GO" id="GO:0016020">
    <property type="term" value="C:membrane"/>
    <property type="evidence" value="ECO:0007669"/>
    <property type="project" value="UniProtKB-SubCell"/>
</dbReference>
<evidence type="ECO:0000313" key="7">
    <source>
        <dbReference type="EMBL" id="MBI3127213.1"/>
    </source>
</evidence>
<reference evidence="7" key="1">
    <citation type="submission" date="2020-07" db="EMBL/GenBank/DDBJ databases">
        <title>Huge and variable diversity of episymbiotic CPR bacteria and DPANN archaea in groundwater ecosystems.</title>
        <authorList>
            <person name="He C.Y."/>
            <person name="Keren R."/>
            <person name="Whittaker M."/>
            <person name="Farag I.F."/>
            <person name="Doudna J."/>
            <person name="Cate J.H.D."/>
            <person name="Banfield J.F."/>
        </authorList>
    </citation>
    <scope>NUCLEOTIDE SEQUENCE</scope>
    <source>
        <strain evidence="7">NC_groundwater_763_Ag_S-0.2um_68_21</strain>
    </source>
</reference>
<dbReference type="GO" id="GO:0005315">
    <property type="term" value="F:phosphate transmembrane transporter activity"/>
    <property type="evidence" value="ECO:0007669"/>
    <property type="project" value="InterPro"/>
</dbReference>
<evidence type="ECO:0000256" key="6">
    <source>
        <dbReference type="RuleBase" id="RU363058"/>
    </source>
</evidence>
<dbReference type="GO" id="GO:0035435">
    <property type="term" value="P:phosphate ion transmembrane transport"/>
    <property type="evidence" value="ECO:0007669"/>
    <property type="project" value="TreeGrafter"/>
</dbReference>
<evidence type="ECO:0000256" key="1">
    <source>
        <dbReference type="ARBA" id="ARBA00004141"/>
    </source>
</evidence>
<organism evidence="7 8">
    <name type="scientific">Tectimicrobiota bacterium</name>
    <dbReference type="NCBI Taxonomy" id="2528274"/>
    <lineage>
        <taxon>Bacteria</taxon>
        <taxon>Pseudomonadati</taxon>
        <taxon>Nitrospinota/Tectimicrobiota group</taxon>
        <taxon>Candidatus Tectimicrobiota</taxon>
    </lineage>
</organism>
<feature type="transmembrane region" description="Helical" evidence="6">
    <location>
        <begin position="294"/>
        <end position="313"/>
    </location>
</feature>
<comment type="subcellular location">
    <subcellularLocation>
        <location evidence="1 6">Membrane</location>
        <topology evidence="1 6">Multi-pass membrane protein</topology>
    </subcellularLocation>
</comment>
<feature type="transmembrane region" description="Helical" evidence="6">
    <location>
        <begin position="40"/>
        <end position="61"/>
    </location>
</feature>
<keyword evidence="5 6" id="KW-0472">Membrane</keyword>
<feature type="transmembrane region" description="Helical" evidence="6">
    <location>
        <begin position="210"/>
        <end position="227"/>
    </location>
</feature>
<sequence>MALPFTLLILTCVFAFYMAWAIGANDVANAMGAPVGSGALSLGAALVIAGVAEFLGAVLVGEHVTSTIHQGIVKPALFRGQPLEFMLGMSAALLGSAFWLHAATMLGLPVSTTHSIVGSVVGFGLVARGMDGLYLWNLAKIVASWFVSPLAGGLLSYWIYGFIRDKILAVRDRDDATRRYAPLILFIVVVVLLQSFVFKGMKNLKLPVTFWSVLLLGVLLGGLVALVTRSWLGAEGRPQGKELTNRFFGFLMVATAGYVAFAHGANDVGNAVGPMAAVLDIYRSGTVPTAKVEVPWWVLGLGGVGIVAGLAVYGRKVIATIGGKITEINPQNGFAAQFGAAATVLVASQLGLPISTSHTIVGAVIGVGMARGVGALNLRVIRNIVYAWVVTLPFAAGATMIVFRVLEYFFR</sequence>
<feature type="transmembrane region" description="Helical" evidence="6">
    <location>
        <begin position="180"/>
        <end position="198"/>
    </location>
</feature>
<dbReference type="Pfam" id="PF01384">
    <property type="entry name" value="PHO4"/>
    <property type="match status" value="1"/>
</dbReference>
<evidence type="ECO:0000256" key="3">
    <source>
        <dbReference type="ARBA" id="ARBA00022692"/>
    </source>
</evidence>
<evidence type="ECO:0000256" key="2">
    <source>
        <dbReference type="ARBA" id="ARBA00022448"/>
    </source>
</evidence>
<feature type="transmembrane region" description="Helical" evidence="6">
    <location>
        <begin position="247"/>
        <end position="265"/>
    </location>
</feature>
<dbReference type="AlphaFoldDB" id="A0A932MMY9"/>
<comment type="caution">
    <text evidence="7">The sequence shown here is derived from an EMBL/GenBank/DDBJ whole genome shotgun (WGS) entry which is preliminary data.</text>
</comment>
<keyword evidence="6" id="KW-0592">Phosphate transport</keyword>
<proteinExistence type="inferred from homology"/>
<keyword evidence="4 6" id="KW-1133">Transmembrane helix</keyword>
<feature type="transmembrane region" description="Helical" evidence="6">
    <location>
        <begin position="385"/>
        <end position="406"/>
    </location>
</feature>
<gene>
    <name evidence="7" type="ORF">HYZ11_06385</name>
</gene>
<accession>A0A932MMY9</accession>
<dbReference type="EMBL" id="JACPUR010000016">
    <property type="protein sequence ID" value="MBI3127213.1"/>
    <property type="molecule type" value="Genomic_DNA"/>
</dbReference>
<feature type="transmembrane region" description="Helical" evidence="6">
    <location>
        <begin position="82"/>
        <end position="102"/>
    </location>
</feature>
<protein>
    <recommendedName>
        <fullName evidence="6">Phosphate transporter</fullName>
    </recommendedName>
</protein>